<keyword evidence="2" id="KW-1185">Reference proteome</keyword>
<evidence type="ECO:0000313" key="1">
    <source>
        <dbReference type="EMBL" id="PZX10353.1"/>
    </source>
</evidence>
<dbReference type="AlphaFoldDB" id="A0A2W7MS27"/>
<evidence type="ECO:0000313" key="2">
    <source>
        <dbReference type="Proteomes" id="UP000248916"/>
    </source>
</evidence>
<organism evidence="1 2">
    <name type="scientific">Palleronia aestuarii</name>
    <dbReference type="NCBI Taxonomy" id="568105"/>
    <lineage>
        <taxon>Bacteria</taxon>
        <taxon>Pseudomonadati</taxon>
        <taxon>Pseudomonadota</taxon>
        <taxon>Alphaproteobacteria</taxon>
        <taxon>Rhodobacterales</taxon>
        <taxon>Roseobacteraceae</taxon>
        <taxon>Palleronia</taxon>
    </lineage>
</organism>
<dbReference type="Proteomes" id="UP000248916">
    <property type="component" value="Unassembled WGS sequence"/>
</dbReference>
<protein>
    <submittedName>
        <fullName evidence="1">Uncharacterized protein</fullName>
    </submittedName>
</protein>
<gene>
    <name evidence="1" type="ORF">LX81_04234</name>
</gene>
<dbReference type="EMBL" id="QKZL01000047">
    <property type="protein sequence ID" value="PZX10353.1"/>
    <property type="molecule type" value="Genomic_DNA"/>
</dbReference>
<accession>A0A2W7MS27</accession>
<comment type="caution">
    <text evidence="1">The sequence shown here is derived from an EMBL/GenBank/DDBJ whole genome shotgun (WGS) entry which is preliminary data.</text>
</comment>
<proteinExistence type="predicted"/>
<reference evidence="1 2" key="1">
    <citation type="submission" date="2018-06" db="EMBL/GenBank/DDBJ databases">
        <title>Genomic Encyclopedia of Archaeal and Bacterial Type Strains, Phase II (KMG-II): from individual species to whole genera.</title>
        <authorList>
            <person name="Goeker M."/>
        </authorList>
    </citation>
    <scope>NUCLEOTIDE SEQUENCE [LARGE SCALE GENOMIC DNA]</scope>
    <source>
        <strain evidence="1 2">DSM 22009</strain>
    </source>
</reference>
<name>A0A2W7MS27_9RHOB</name>
<sequence length="93" mass="10318">MRPAGLRAASSVRTASRLVLHLKTTKTGNADLQGNLYSNRDRLLAHGILYPRLVEEKAHHFLTGLFLSAEKLNPALLDRYGPEASARRHSELS</sequence>